<gene>
    <name evidence="7" type="ORF">ELY37_09310</name>
</gene>
<dbReference type="Pfam" id="PF00392">
    <property type="entry name" value="GntR"/>
    <property type="match status" value="1"/>
</dbReference>
<dbReference type="InterPro" id="IPR004839">
    <property type="entry name" value="Aminotransferase_I/II_large"/>
</dbReference>
<dbReference type="PANTHER" id="PTHR46577">
    <property type="entry name" value="HTH-TYPE TRANSCRIPTIONAL REGULATORY PROTEIN GABR"/>
    <property type="match status" value="1"/>
</dbReference>
<dbReference type="GO" id="GO:0003700">
    <property type="term" value="F:DNA-binding transcription factor activity"/>
    <property type="evidence" value="ECO:0007669"/>
    <property type="project" value="InterPro"/>
</dbReference>
<evidence type="ECO:0000313" key="7">
    <source>
        <dbReference type="EMBL" id="RUR46177.1"/>
    </source>
</evidence>
<dbReference type="InterPro" id="IPR036388">
    <property type="entry name" value="WH-like_DNA-bd_sf"/>
</dbReference>
<dbReference type="GO" id="GO:0008483">
    <property type="term" value="F:transaminase activity"/>
    <property type="evidence" value="ECO:0007669"/>
    <property type="project" value="UniProtKB-KW"/>
</dbReference>
<evidence type="ECO:0000259" key="6">
    <source>
        <dbReference type="PROSITE" id="PS50949"/>
    </source>
</evidence>
<dbReference type="InterPro" id="IPR015424">
    <property type="entry name" value="PyrdxlP-dep_Trfase"/>
</dbReference>
<dbReference type="InterPro" id="IPR036390">
    <property type="entry name" value="WH_DNA-bd_sf"/>
</dbReference>
<dbReference type="RefSeq" id="WP_126950299.1">
    <property type="nucleotide sequence ID" value="NZ_RZHD01000005.1"/>
</dbReference>
<dbReference type="InterPro" id="IPR015421">
    <property type="entry name" value="PyrdxlP-dep_Trfase_major"/>
</dbReference>
<dbReference type="SMART" id="SM00345">
    <property type="entry name" value="HTH_GNTR"/>
    <property type="match status" value="1"/>
</dbReference>
<evidence type="ECO:0000256" key="3">
    <source>
        <dbReference type="ARBA" id="ARBA00023015"/>
    </source>
</evidence>
<evidence type="ECO:0000256" key="5">
    <source>
        <dbReference type="ARBA" id="ARBA00023163"/>
    </source>
</evidence>
<comment type="caution">
    <text evidence="7">The sequence shown here is derived from an EMBL/GenBank/DDBJ whole genome shotgun (WGS) entry which is preliminary data.</text>
</comment>
<dbReference type="InterPro" id="IPR051446">
    <property type="entry name" value="HTH_trans_reg/aminotransferase"/>
</dbReference>
<dbReference type="SUPFAM" id="SSF46785">
    <property type="entry name" value="Winged helix' DNA-binding domain"/>
    <property type="match status" value="1"/>
</dbReference>
<keyword evidence="7" id="KW-0808">Transferase</keyword>
<keyword evidence="3" id="KW-0805">Transcription regulation</keyword>
<reference evidence="7 8" key="1">
    <citation type="submission" date="2018-12" db="EMBL/GenBank/DDBJ databases">
        <title>three novel Halomonas strain isolated from plants.</title>
        <authorList>
            <person name="Sun C."/>
        </authorList>
    </citation>
    <scope>NUCLEOTIDE SEQUENCE [LARGE SCALE GENOMIC DNA]</scope>
    <source>
        <strain evidence="7 8">RC</strain>
    </source>
</reference>
<dbReference type="PANTHER" id="PTHR46577:SF1">
    <property type="entry name" value="HTH-TYPE TRANSCRIPTIONAL REGULATORY PROTEIN GABR"/>
    <property type="match status" value="1"/>
</dbReference>
<dbReference type="CDD" id="cd07377">
    <property type="entry name" value="WHTH_GntR"/>
    <property type="match status" value="1"/>
</dbReference>
<organism evidence="7 8">
    <name type="scientific">Vreelandella populi</name>
    <dbReference type="NCBI Taxonomy" id="2498858"/>
    <lineage>
        <taxon>Bacteria</taxon>
        <taxon>Pseudomonadati</taxon>
        <taxon>Pseudomonadota</taxon>
        <taxon>Gammaproteobacteria</taxon>
        <taxon>Oceanospirillales</taxon>
        <taxon>Halomonadaceae</taxon>
        <taxon>Vreelandella</taxon>
    </lineage>
</organism>
<dbReference type="Proteomes" id="UP000286912">
    <property type="component" value="Unassembled WGS sequence"/>
</dbReference>
<dbReference type="SUPFAM" id="SSF53383">
    <property type="entry name" value="PLP-dependent transferases"/>
    <property type="match status" value="1"/>
</dbReference>
<dbReference type="PROSITE" id="PS50949">
    <property type="entry name" value="HTH_GNTR"/>
    <property type="match status" value="1"/>
</dbReference>
<dbReference type="GO" id="GO:0003677">
    <property type="term" value="F:DNA binding"/>
    <property type="evidence" value="ECO:0007669"/>
    <property type="project" value="UniProtKB-KW"/>
</dbReference>
<dbReference type="Pfam" id="PF00155">
    <property type="entry name" value="Aminotran_1_2"/>
    <property type="match status" value="1"/>
</dbReference>
<name>A0A3S0WN97_9GAMM</name>
<protein>
    <submittedName>
        <fullName evidence="7">PLP-dependent aminotransferase family protein</fullName>
    </submittedName>
</protein>
<evidence type="ECO:0000256" key="2">
    <source>
        <dbReference type="ARBA" id="ARBA00022898"/>
    </source>
</evidence>
<dbReference type="GO" id="GO:0030170">
    <property type="term" value="F:pyridoxal phosphate binding"/>
    <property type="evidence" value="ECO:0007669"/>
    <property type="project" value="InterPro"/>
</dbReference>
<keyword evidence="4" id="KW-0238">DNA-binding</keyword>
<keyword evidence="7" id="KW-0032">Aminotransferase</keyword>
<dbReference type="OrthoDB" id="9808770at2"/>
<feature type="domain" description="HTH gntR-type" evidence="6">
    <location>
        <begin position="13"/>
        <end position="81"/>
    </location>
</feature>
<dbReference type="CDD" id="cd00609">
    <property type="entry name" value="AAT_like"/>
    <property type="match status" value="1"/>
</dbReference>
<evidence type="ECO:0000256" key="1">
    <source>
        <dbReference type="ARBA" id="ARBA00005384"/>
    </source>
</evidence>
<evidence type="ECO:0000256" key="4">
    <source>
        <dbReference type="ARBA" id="ARBA00023125"/>
    </source>
</evidence>
<evidence type="ECO:0000313" key="8">
    <source>
        <dbReference type="Proteomes" id="UP000286912"/>
    </source>
</evidence>
<dbReference type="Gene3D" id="3.40.640.10">
    <property type="entry name" value="Type I PLP-dependent aspartate aminotransferase-like (Major domain)"/>
    <property type="match status" value="1"/>
</dbReference>
<comment type="similarity">
    <text evidence="1">In the C-terminal section; belongs to the class-I pyridoxal-phosphate-dependent aminotransferase family.</text>
</comment>
<dbReference type="AlphaFoldDB" id="A0A3S0WN97"/>
<dbReference type="EMBL" id="RZHD01000005">
    <property type="protein sequence ID" value="RUR46177.1"/>
    <property type="molecule type" value="Genomic_DNA"/>
</dbReference>
<keyword evidence="8" id="KW-1185">Reference proteome</keyword>
<sequence length="510" mass="57882">MMIGVSVQKNDDRCLQEQLRTVLLEAIHAGSLPSDEALPSCRKLSHQLGISRNTVAIVYESLTDDGYIVSRPRSGYYLHPDYYPAALPSASPESVMLARRSGMLKSTLQPHALRDKHTHIAPNWHSRLTQRPSRYEGILKPSNWRNYPYPFIYGQLDTQQFPLPQWRSVTRRLLSGSRDKNWLNDRIDQDDPLLIEQLCKRVLPRRGIFAQPDEILITLGSQNALYMLSKLLLDSRSKMGMENPGYREAANVFQHFGASIEFHQIDSQGMVLSEASTRCDYLYITPSHQVPTGITMSQGRRHSLIQQAISYDQIIIEDDYDAELHGDKNAFPALKAGLASQRVIYLGSFSKAFAPGLRLGYIVADSDLIDEMRALRRLMYRHPPGGSQQQVAQFIAQGHYERHLKTHTADTDRRRDTLREALERYIPEFACHSSPRASAFWLKTPASLDTQRLAWQASQHGVLIEPGFQHFFDSAPPRHFLRLGFQAISTEQIVPGIQQFADACLLSACN</sequence>
<proteinExistence type="inferred from homology"/>
<accession>A0A3S0WN97</accession>
<dbReference type="Gene3D" id="1.10.10.10">
    <property type="entry name" value="Winged helix-like DNA-binding domain superfamily/Winged helix DNA-binding domain"/>
    <property type="match status" value="1"/>
</dbReference>
<keyword evidence="5" id="KW-0804">Transcription</keyword>
<dbReference type="InterPro" id="IPR000524">
    <property type="entry name" value="Tscrpt_reg_HTH_GntR"/>
</dbReference>
<keyword evidence="2" id="KW-0663">Pyridoxal phosphate</keyword>